<sequence length="64" mass="7659">MDLLYAWSRFVQIISTVKPTLYIPIDKLCTSYQNRYLQLSIKPLDQLRTPMTKPIENYIRPVDR</sequence>
<dbReference type="EMBL" id="QAOI01000067">
    <property type="protein sequence ID" value="PTQ64142.1"/>
    <property type="molecule type" value="Genomic_DNA"/>
</dbReference>
<protein>
    <submittedName>
        <fullName evidence="1">Uncharacterized protein</fullName>
    </submittedName>
</protein>
<reference evidence="1 2" key="1">
    <citation type="submission" date="2018-04" db="EMBL/GenBank/DDBJ databases">
        <title>Active sludge and wastewater microbial communities from Klosterneuburg, Austria.</title>
        <authorList>
            <person name="Wagner M."/>
        </authorList>
    </citation>
    <scope>NUCLEOTIDE SEQUENCE [LARGE SCALE GENOMIC DNA]</scope>
    <source>
        <strain evidence="1 2">Nm49</strain>
    </source>
</reference>
<organism evidence="1 2">
    <name type="scientific">Nitrosomonas oligotropha</name>
    <dbReference type="NCBI Taxonomy" id="42354"/>
    <lineage>
        <taxon>Bacteria</taxon>
        <taxon>Pseudomonadati</taxon>
        <taxon>Pseudomonadota</taxon>
        <taxon>Betaproteobacteria</taxon>
        <taxon>Nitrosomonadales</taxon>
        <taxon>Nitrosomonadaceae</taxon>
        <taxon>Nitrosomonas</taxon>
    </lineage>
</organism>
<comment type="caution">
    <text evidence="1">The sequence shown here is derived from an EMBL/GenBank/DDBJ whole genome shotgun (WGS) entry which is preliminary data.</text>
</comment>
<evidence type="ECO:0000313" key="1">
    <source>
        <dbReference type="EMBL" id="PTQ64142.1"/>
    </source>
</evidence>
<name>A0A2T5GXS7_9PROT</name>
<dbReference type="Proteomes" id="UP000244128">
    <property type="component" value="Unassembled WGS sequence"/>
</dbReference>
<proteinExistence type="predicted"/>
<accession>A0A2T5GXS7</accession>
<evidence type="ECO:0000313" key="2">
    <source>
        <dbReference type="Proteomes" id="UP000244128"/>
    </source>
</evidence>
<dbReference type="AlphaFoldDB" id="A0A2T5GXS7"/>
<gene>
    <name evidence="1" type="ORF">C8R26_1672</name>
</gene>